<dbReference type="STRING" id="1273541.Pyrde_0925"/>
<dbReference type="Proteomes" id="UP000058613">
    <property type="component" value="Chromosome"/>
</dbReference>
<keyword evidence="5" id="KW-1185">Reference proteome</keyword>
<dbReference type="EMBL" id="CP013011">
    <property type="protein sequence ID" value="ALL00973.1"/>
    <property type="molecule type" value="Genomic_DNA"/>
</dbReference>
<feature type="region of interest" description="Disordered" evidence="1">
    <location>
        <begin position="1"/>
        <end position="21"/>
    </location>
</feature>
<dbReference type="OrthoDB" id="19181at2157"/>
<protein>
    <submittedName>
        <fullName evidence="2">Uncharacterized protein</fullName>
    </submittedName>
</protein>
<reference evidence="3 5" key="2">
    <citation type="submission" date="2017-05" db="EMBL/GenBank/DDBJ databases">
        <title>The draft genome of the hyperthermophilic archaeon 'Pyrodictium delaneyi strain Hulk', an iron and nitrate reducer, reveals the capacity for sulfate reduction.</title>
        <authorList>
            <person name="Demey L.M."/>
            <person name="Miller C."/>
            <person name="Manzella M."/>
            <person name="Reguera G."/>
            <person name="Kashefi K."/>
        </authorList>
    </citation>
    <scope>NUCLEOTIDE SEQUENCE [LARGE SCALE GENOMIC DNA]</scope>
    <source>
        <strain evidence="3 5">Hulk</strain>
    </source>
</reference>
<evidence type="ECO:0000256" key="1">
    <source>
        <dbReference type="SAM" id="MobiDB-lite"/>
    </source>
</evidence>
<dbReference type="RefSeq" id="WP_055408648.1">
    <property type="nucleotide sequence ID" value="NZ_CP013011.1"/>
</dbReference>
<name>A0A0P0N3Y7_9CREN</name>
<dbReference type="AlphaFoldDB" id="A0A0P0N3Y7"/>
<dbReference type="EMBL" id="NCQP01000001">
    <property type="protein sequence ID" value="OWJ55420.1"/>
    <property type="molecule type" value="Genomic_DNA"/>
</dbReference>
<reference evidence="2 4" key="1">
    <citation type="submission" date="2015-10" db="EMBL/GenBank/DDBJ databases">
        <title>Complete genome sequence of hyperthermophilic archaeon Pyrodictium delaneyi Su06.</title>
        <authorList>
            <person name="Jung J.-H."/>
            <person name="Lin J."/>
            <person name="Holden J.F."/>
            <person name="Park C.-S."/>
        </authorList>
    </citation>
    <scope>NUCLEOTIDE SEQUENCE [LARGE SCALE GENOMIC DNA]</scope>
    <source>
        <strain evidence="2 4">Su06</strain>
    </source>
</reference>
<evidence type="ECO:0000313" key="5">
    <source>
        <dbReference type="Proteomes" id="UP000196694"/>
    </source>
</evidence>
<proteinExistence type="predicted"/>
<organism evidence="2 4">
    <name type="scientific">Pyrodictium delaneyi</name>
    <dbReference type="NCBI Taxonomy" id="1273541"/>
    <lineage>
        <taxon>Archaea</taxon>
        <taxon>Thermoproteota</taxon>
        <taxon>Thermoprotei</taxon>
        <taxon>Desulfurococcales</taxon>
        <taxon>Pyrodictiaceae</taxon>
        <taxon>Pyrodictium</taxon>
    </lineage>
</organism>
<evidence type="ECO:0000313" key="4">
    <source>
        <dbReference type="Proteomes" id="UP000058613"/>
    </source>
</evidence>
<dbReference type="KEGG" id="pdl:Pyrde_0925"/>
<sequence length="185" mass="20905">MNEDAKSEHKQEPSSTARADDVEELRQVLGAIAEFLDKLSKTVRESLETVLSGVDGSRLGEDVGNFYKRLVESGIPPEEAMKLTEEYFRKRLDSVPSPSKLIETFSRFVKRPRAIITSGKVGERKTGTIENVSSESLEDKLEEVIERIREAPIPDEKKEEVIRQLKSIVEVMKDSRRERREGGGS</sequence>
<gene>
    <name evidence="3" type="ORF">Pdsh_01020</name>
    <name evidence="2" type="ORF">Pyrde_0925</name>
</gene>
<accession>A0A0P0N3Y7</accession>
<dbReference type="GeneID" id="26099264"/>
<evidence type="ECO:0000313" key="2">
    <source>
        <dbReference type="EMBL" id="ALL00973.1"/>
    </source>
</evidence>
<dbReference type="Proteomes" id="UP000196694">
    <property type="component" value="Unassembled WGS sequence"/>
</dbReference>
<evidence type="ECO:0000313" key="3">
    <source>
        <dbReference type="EMBL" id="OWJ55420.1"/>
    </source>
</evidence>